<dbReference type="Pfam" id="PF26099">
    <property type="entry name" value="DUF8034"/>
    <property type="match status" value="2"/>
</dbReference>
<dbReference type="RefSeq" id="WP_197534848.1">
    <property type="nucleotide sequence ID" value="NZ_CP036276.1"/>
</dbReference>
<dbReference type="GO" id="GO:0005975">
    <property type="term" value="P:carbohydrate metabolic process"/>
    <property type="evidence" value="ECO:0007669"/>
    <property type="project" value="InterPro"/>
</dbReference>
<accession>A0A517ZNH3</accession>
<keyword evidence="1" id="KW-0732">Signal</keyword>
<organism evidence="2 3">
    <name type="scientific">Symmachiella dynata</name>
    <dbReference type="NCBI Taxonomy" id="2527995"/>
    <lineage>
        <taxon>Bacteria</taxon>
        <taxon>Pseudomonadati</taxon>
        <taxon>Planctomycetota</taxon>
        <taxon>Planctomycetia</taxon>
        <taxon>Planctomycetales</taxon>
        <taxon>Planctomycetaceae</taxon>
        <taxon>Symmachiella</taxon>
    </lineage>
</organism>
<reference evidence="2 3" key="1">
    <citation type="submission" date="2019-02" db="EMBL/GenBank/DDBJ databases">
        <title>Deep-cultivation of Planctomycetes and their phenomic and genomic characterization uncovers novel biology.</title>
        <authorList>
            <person name="Wiegand S."/>
            <person name="Jogler M."/>
            <person name="Boedeker C."/>
            <person name="Pinto D."/>
            <person name="Vollmers J."/>
            <person name="Rivas-Marin E."/>
            <person name="Kohn T."/>
            <person name="Peeters S.H."/>
            <person name="Heuer A."/>
            <person name="Rast P."/>
            <person name="Oberbeckmann S."/>
            <person name="Bunk B."/>
            <person name="Jeske O."/>
            <person name="Meyerdierks A."/>
            <person name="Storesund J.E."/>
            <person name="Kallscheuer N."/>
            <person name="Luecker S."/>
            <person name="Lage O.M."/>
            <person name="Pohl T."/>
            <person name="Merkel B.J."/>
            <person name="Hornburger P."/>
            <person name="Mueller R.-W."/>
            <person name="Bruemmer F."/>
            <person name="Labrenz M."/>
            <person name="Spormann A.M."/>
            <person name="Op den Camp H."/>
            <person name="Overmann J."/>
            <person name="Amann R."/>
            <person name="Jetten M.S.M."/>
            <person name="Mascher T."/>
            <person name="Medema M.H."/>
            <person name="Devos D.P."/>
            <person name="Kaster A.-K."/>
            <person name="Ovreas L."/>
            <person name="Rohde M."/>
            <person name="Galperin M.Y."/>
            <person name="Jogler C."/>
        </authorList>
    </citation>
    <scope>NUCLEOTIDE SEQUENCE [LARGE SCALE GENOMIC DNA]</scope>
    <source>
        <strain evidence="2 3">Mal52</strain>
    </source>
</reference>
<protein>
    <submittedName>
        <fullName evidence="2">Uncharacterized protein</fullName>
    </submittedName>
</protein>
<dbReference type="KEGG" id="sdyn:Mal52_25110"/>
<evidence type="ECO:0000313" key="3">
    <source>
        <dbReference type="Proteomes" id="UP000319383"/>
    </source>
</evidence>
<sequence precursor="true">MQRWLFVLIAVLSFVSTTCAADAVVTIDSPMPPPNWALLERQLLRAQADACAEFFEKYFDERGYLLCVERWGGDDGPDDAIENCNGWPILHAMGASDNVLRMYKKAWEGHLRQYTAAKTTEVPFARDGMYYKEFPVMFDWQHNGEGISVFNLQGLSDPEDIDFGQRVRRFAGFYMNEDPGAPNYDPKHKVIRSMINGSRGPLMRKATGLDWAGDPIEVENRFGLGHGERNYEEMVAHFKNYNDVVGDHPLNLISTTLALNAYMLTGEEKYRTWLLDYVDAWLQRMDQNGGVIPSNIGLDGTIGGAADGKWYGGTYGWGFTVVVPQTGKLADRNRQYWGFVGFMNAYLLTGDDRYLQAWRKQADVINAQKKIINGQAMYPRMYGDEGWYSYVPQPYEYNAREIYFLSMDPEDRRRAPQTGWFDFLDGKDPDYPENALRADFEILRRKIEGMRDDTTTPDTRLADDPMQFNPARVRTLLQLTQGGWLVERRGAALFARLRYFDPIARRAGLPEDVAALVTKMTDDMTVVTLVNINQQDSRTVTVQAGGYGEHQFSSVERADETTNVDAPTFTVKLAPGAGETLTLHMQRHVNRPTMSFPWNR</sequence>
<evidence type="ECO:0000313" key="2">
    <source>
        <dbReference type="EMBL" id="QDU44033.1"/>
    </source>
</evidence>
<evidence type="ECO:0000256" key="1">
    <source>
        <dbReference type="SAM" id="SignalP"/>
    </source>
</evidence>
<dbReference type="SUPFAM" id="SSF48208">
    <property type="entry name" value="Six-hairpin glycosidases"/>
    <property type="match status" value="1"/>
</dbReference>
<proteinExistence type="predicted"/>
<dbReference type="InterPro" id="IPR008928">
    <property type="entry name" value="6-hairpin_glycosidase_sf"/>
</dbReference>
<dbReference type="AlphaFoldDB" id="A0A517ZNH3"/>
<feature type="chain" id="PRO_5022237031" evidence="1">
    <location>
        <begin position="21"/>
        <end position="600"/>
    </location>
</feature>
<dbReference type="InterPro" id="IPR058347">
    <property type="entry name" value="DUF8034"/>
</dbReference>
<dbReference type="Proteomes" id="UP000319383">
    <property type="component" value="Chromosome"/>
</dbReference>
<dbReference type="EMBL" id="CP036276">
    <property type="protein sequence ID" value="QDU44033.1"/>
    <property type="molecule type" value="Genomic_DNA"/>
</dbReference>
<gene>
    <name evidence="2" type="ORF">Mal52_25110</name>
</gene>
<name>A0A517ZNH3_9PLAN</name>
<keyword evidence="3" id="KW-1185">Reference proteome</keyword>
<feature type="signal peptide" evidence="1">
    <location>
        <begin position="1"/>
        <end position="20"/>
    </location>
</feature>